<dbReference type="PROSITE" id="PS00387">
    <property type="entry name" value="PPASE"/>
    <property type="match status" value="1"/>
</dbReference>
<keyword evidence="6" id="KW-0460">Magnesium</keyword>
<comment type="similarity">
    <text evidence="2">Belongs to the PPase family.</text>
</comment>
<dbReference type="GO" id="GO:0006796">
    <property type="term" value="P:phosphate-containing compound metabolic process"/>
    <property type="evidence" value="ECO:0007669"/>
    <property type="project" value="InterPro"/>
</dbReference>
<keyword evidence="4" id="KW-0479">Metal-binding</keyword>
<dbReference type="WBParaSite" id="ACRNAN_scaffold1280.g28932.t1">
    <property type="protein sequence ID" value="ACRNAN_scaffold1280.g28932.t1"/>
    <property type="gene ID" value="ACRNAN_scaffold1280.g28932"/>
</dbReference>
<evidence type="ECO:0000256" key="3">
    <source>
        <dbReference type="ARBA" id="ARBA00012146"/>
    </source>
</evidence>
<proteinExistence type="inferred from homology"/>
<keyword evidence="5" id="KW-0378">Hydrolase</keyword>
<dbReference type="AlphaFoldDB" id="A0A914CQ81"/>
<dbReference type="PANTHER" id="PTHR10286">
    <property type="entry name" value="INORGANIC PYROPHOSPHATASE"/>
    <property type="match status" value="1"/>
</dbReference>
<dbReference type="GO" id="GO:0000287">
    <property type="term" value="F:magnesium ion binding"/>
    <property type="evidence" value="ECO:0007669"/>
    <property type="project" value="InterPro"/>
</dbReference>
<dbReference type="GO" id="GO:0005737">
    <property type="term" value="C:cytoplasm"/>
    <property type="evidence" value="ECO:0007669"/>
    <property type="project" value="InterPro"/>
</dbReference>
<dbReference type="Pfam" id="PF00719">
    <property type="entry name" value="Pyrophosphatase"/>
    <property type="match status" value="1"/>
</dbReference>
<dbReference type="InterPro" id="IPR036649">
    <property type="entry name" value="Pyrophosphatase_sf"/>
</dbReference>
<keyword evidence="7" id="KW-1185">Reference proteome</keyword>
<organism evidence="7 8">
    <name type="scientific">Acrobeloides nanus</name>
    <dbReference type="NCBI Taxonomy" id="290746"/>
    <lineage>
        <taxon>Eukaryota</taxon>
        <taxon>Metazoa</taxon>
        <taxon>Ecdysozoa</taxon>
        <taxon>Nematoda</taxon>
        <taxon>Chromadorea</taxon>
        <taxon>Rhabditida</taxon>
        <taxon>Tylenchina</taxon>
        <taxon>Cephalobomorpha</taxon>
        <taxon>Cephaloboidea</taxon>
        <taxon>Cephalobidae</taxon>
        <taxon>Acrobeloides</taxon>
    </lineage>
</organism>
<evidence type="ECO:0000256" key="5">
    <source>
        <dbReference type="ARBA" id="ARBA00022801"/>
    </source>
</evidence>
<name>A0A914CQ81_9BILA</name>
<dbReference type="GO" id="GO:0004427">
    <property type="term" value="F:inorganic diphosphate phosphatase activity"/>
    <property type="evidence" value="ECO:0007669"/>
    <property type="project" value="UniProtKB-EC"/>
</dbReference>
<accession>A0A914CQ81</accession>
<evidence type="ECO:0000256" key="2">
    <source>
        <dbReference type="ARBA" id="ARBA00006220"/>
    </source>
</evidence>
<reference evidence="8" key="1">
    <citation type="submission" date="2022-11" db="UniProtKB">
        <authorList>
            <consortium name="WormBaseParasite"/>
        </authorList>
    </citation>
    <scope>IDENTIFICATION</scope>
</reference>
<sequence length="122" mass="14469">MIYHYLRTRARKHCRNSTLDQCKTGDSHQRAVESHQTGCEEWKDPFCPQYFRHHGYIWNYDALPQTWENPNHRDPNTGADGDNDPIDIVEIGSKIHKCGEVVQVKVLASWHFWMKEYKLKID</sequence>
<dbReference type="EC" id="3.6.1.1" evidence="3"/>
<evidence type="ECO:0000313" key="7">
    <source>
        <dbReference type="Proteomes" id="UP000887540"/>
    </source>
</evidence>
<dbReference type="SUPFAM" id="SSF50324">
    <property type="entry name" value="Inorganic pyrophosphatase"/>
    <property type="match status" value="1"/>
</dbReference>
<evidence type="ECO:0000256" key="1">
    <source>
        <dbReference type="ARBA" id="ARBA00001946"/>
    </source>
</evidence>
<evidence type="ECO:0000256" key="4">
    <source>
        <dbReference type="ARBA" id="ARBA00022723"/>
    </source>
</evidence>
<dbReference type="Proteomes" id="UP000887540">
    <property type="component" value="Unplaced"/>
</dbReference>
<evidence type="ECO:0000256" key="6">
    <source>
        <dbReference type="ARBA" id="ARBA00022842"/>
    </source>
</evidence>
<protein>
    <recommendedName>
        <fullName evidence="3">inorganic diphosphatase</fullName>
        <ecNumber evidence="3">3.6.1.1</ecNumber>
    </recommendedName>
</protein>
<dbReference type="Gene3D" id="3.90.80.10">
    <property type="entry name" value="Inorganic pyrophosphatase"/>
    <property type="match status" value="1"/>
</dbReference>
<comment type="cofactor">
    <cofactor evidence="1">
        <name>Mg(2+)</name>
        <dbReference type="ChEBI" id="CHEBI:18420"/>
    </cofactor>
</comment>
<dbReference type="InterPro" id="IPR008162">
    <property type="entry name" value="Pyrophosphatase"/>
</dbReference>
<evidence type="ECO:0000313" key="8">
    <source>
        <dbReference type="WBParaSite" id="ACRNAN_scaffold1280.g28932.t1"/>
    </source>
</evidence>